<feature type="compositionally biased region" description="Basic and acidic residues" evidence="6">
    <location>
        <begin position="208"/>
        <end position="217"/>
    </location>
</feature>
<dbReference type="FunFam" id="1.10.10.60:FF:000154">
    <property type="entry name" value="Transcription factor SRM1"/>
    <property type="match status" value="1"/>
</dbReference>
<proteinExistence type="predicted"/>
<evidence type="ECO:0000256" key="1">
    <source>
        <dbReference type="ARBA" id="ARBA00004123"/>
    </source>
</evidence>
<evidence type="ECO:0000259" key="8">
    <source>
        <dbReference type="PROSITE" id="PS51293"/>
    </source>
</evidence>
<evidence type="ECO:0000313" key="12">
    <source>
        <dbReference type="Proteomes" id="UP000583929"/>
    </source>
</evidence>
<evidence type="ECO:0000313" key="11">
    <source>
        <dbReference type="EMBL" id="KAF4374236.1"/>
    </source>
</evidence>
<dbReference type="Pfam" id="PF00249">
    <property type="entry name" value="Myb_DNA-binding"/>
    <property type="match status" value="1"/>
</dbReference>
<evidence type="ECO:0000256" key="6">
    <source>
        <dbReference type="SAM" id="MobiDB-lite"/>
    </source>
</evidence>
<feature type="compositionally biased region" description="Polar residues" evidence="6">
    <location>
        <begin position="219"/>
        <end position="244"/>
    </location>
</feature>
<dbReference type="SMART" id="SM00717">
    <property type="entry name" value="SANT"/>
    <property type="match status" value="2"/>
</dbReference>
<accession>A0A7J6FU16</accession>
<dbReference type="Pfam" id="PF23082">
    <property type="entry name" value="Myb_DNA-binding_2"/>
    <property type="match status" value="1"/>
</dbReference>
<feature type="compositionally biased region" description="Polar residues" evidence="6">
    <location>
        <begin position="195"/>
        <end position="207"/>
    </location>
</feature>
<evidence type="ECO:0000256" key="2">
    <source>
        <dbReference type="ARBA" id="ARBA00023015"/>
    </source>
</evidence>
<dbReference type="AlphaFoldDB" id="A0A7J6FU16"/>
<evidence type="ECO:0000259" key="9">
    <source>
        <dbReference type="PROSITE" id="PS51294"/>
    </source>
</evidence>
<evidence type="ECO:0000256" key="4">
    <source>
        <dbReference type="ARBA" id="ARBA00023163"/>
    </source>
</evidence>
<dbReference type="NCBIfam" id="TIGR01557">
    <property type="entry name" value="myb_SHAQKYF"/>
    <property type="match status" value="1"/>
</dbReference>
<keyword evidence="4" id="KW-0804">Transcription</keyword>
<dbReference type="InterPro" id="IPR017930">
    <property type="entry name" value="Myb_dom"/>
</dbReference>
<feature type="domain" description="HTH myb-type" evidence="9">
    <location>
        <begin position="126"/>
        <end position="182"/>
    </location>
</feature>
<evidence type="ECO:0000259" key="7">
    <source>
        <dbReference type="PROSITE" id="PS50090"/>
    </source>
</evidence>
<keyword evidence="12" id="KW-1185">Reference proteome</keyword>
<dbReference type="InterPro" id="IPR006447">
    <property type="entry name" value="Myb_dom_plants"/>
</dbReference>
<dbReference type="GO" id="GO:0005634">
    <property type="term" value="C:nucleus"/>
    <property type="evidence" value="ECO:0007669"/>
    <property type="project" value="UniProtKB-SubCell"/>
</dbReference>
<evidence type="ECO:0000313" key="10">
    <source>
        <dbReference type="EMBL" id="KAF4372232.1"/>
    </source>
</evidence>
<feature type="region of interest" description="Disordered" evidence="6">
    <location>
        <begin position="189"/>
        <end position="244"/>
    </location>
</feature>
<evidence type="ECO:0000256" key="5">
    <source>
        <dbReference type="ARBA" id="ARBA00023242"/>
    </source>
</evidence>
<dbReference type="EMBL" id="JAATIQ010000171">
    <property type="protein sequence ID" value="KAF4374236.1"/>
    <property type="molecule type" value="Genomic_DNA"/>
</dbReference>
<dbReference type="SUPFAM" id="SSF46689">
    <property type="entry name" value="Homeodomain-like"/>
    <property type="match status" value="2"/>
</dbReference>
<dbReference type="Proteomes" id="UP000583929">
    <property type="component" value="Unassembled WGS sequence"/>
</dbReference>
<dbReference type="PANTHER" id="PTHR44042:SF41">
    <property type="entry name" value="DUPLICATED HOMEODOMAIN-LIKE SUPERFAMILY PROTEIN-RELATED"/>
    <property type="match status" value="1"/>
</dbReference>
<comment type="caution">
    <text evidence="11">The sequence shown here is derived from an EMBL/GenBank/DDBJ whole genome shotgun (WGS) entry which is preliminary data.</text>
</comment>
<feature type="domain" description="SANT" evidence="8">
    <location>
        <begin position="134"/>
        <end position="182"/>
    </location>
</feature>
<organism evidence="11 12">
    <name type="scientific">Cannabis sativa</name>
    <name type="common">Hemp</name>
    <name type="synonym">Marijuana</name>
    <dbReference type="NCBI Taxonomy" id="3483"/>
    <lineage>
        <taxon>Eukaryota</taxon>
        <taxon>Viridiplantae</taxon>
        <taxon>Streptophyta</taxon>
        <taxon>Embryophyta</taxon>
        <taxon>Tracheophyta</taxon>
        <taxon>Spermatophyta</taxon>
        <taxon>Magnoliopsida</taxon>
        <taxon>eudicotyledons</taxon>
        <taxon>Gunneridae</taxon>
        <taxon>Pentapetalae</taxon>
        <taxon>rosids</taxon>
        <taxon>fabids</taxon>
        <taxon>Rosales</taxon>
        <taxon>Cannabaceae</taxon>
        <taxon>Cannabis</taxon>
    </lineage>
</organism>
<dbReference type="InterPro" id="IPR017884">
    <property type="entry name" value="SANT_dom"/>
</dbReference>
<feature type="region of interest" description="Disordered" evidence="6">
    <location>
        <begin position="114"/>
        <end position="133"/>
    </location>
</feature>
<dbReference type="OrthoDB" id="118550at2759"/>
<keyword evidence="3" id="KW-0238">DNA-binding</keyword>
<accession>A0A803R6V2</accession>
<dbReference type="InterPro" id="IPR009057">
    <property type="entry name" value="Homeodomain-like_sf"/>
</dbReference>
<dbReference type="FunFam" id="1.10.10.60:FF:000009">
    <property type="entry name" value="transcription factor MYB1R1"/>
    <property type="match status" value="1"/>
</dbReference>
<dbReference type="CDD" id="cd00167">
    <property type="entry name" value="SANT"/>
    <property type="match status" value="2"/>
</dbReference>
<feature type="domain" description="Myb-like" evidence="7">
    <location>
        <begin position="126"/>
        <end position="178"/>
    </location>
</feature>
<comment type="subcellular location">
    <subcellularLocation>
        <location evidence="1">Nucleus</location>
    </subcellularLocation>
</comment>
<keyword evidence="2" id="KW-0805">Transcription regulation</keyword>
<dbReference type="GO" id="GO:0003677">
    <property type="term" value="F:DNA binding"/>
    <property type="evidence" value="ECO:0007669"/>
    <property type="project" value="UniProtKB-KW"/>
</dbReference>
<dbReference type="PANTHER" id="PTHR44042">
    <property type="entry name" value="DUPLICATED HOMEODOMAIN-LIKE SUPERFAMILY PROTEIN-RELATED"/>
    <property type="match status" value="1"/>
</dbReference>
<sequence>MEILSSPASYISNSNWLLQDGKSTNWTAAENKAFENALAVFDKETPERWHNVAAMIPGKSVEDVIKKYKELEFDVSNIEAGLIPIPGYTSSTFTLDWVNNGRAYDGFKQSYGFGGKRSSSTRPADQERKKGVPWTEEEHKLFLMGLKKYGKGDWRNISRNFVVTRTPTQVASHAQKYFIRQLSGGKDKRRASIHDITTVNLNDTRTPSPDEKRRPPSPDHSNMVSQQPNSAAMSRTPFQWNQPSNGGVNMGFHMTNGNIFMSNPYGVNTYGLKVQGHNLHRAAVHDSYFGPQSMAFQMQSTQHYPHG</sequence>
<dbReference type="InterPro" id="IPR001005">
    <property type="entry name" value="SANT/Myb"/>
</dbReference>
<dbReference type="PROSITE" id="PS51293">
    <property type="entry name" value="SANT"/>
    <property type="match status" value="1"/>
</dbReference>
<reference evidence="11 12" key="1">
    <citation type="journal article" date="2020" name="bioRxiv">
        <title>Sequence and annotation of 42 cannabis genomes reveals extensive copy number variation in cannabinoid synthesis and pathogen resistance genes.</title>
        <authorList>
            <person name="Mckernan K.J."/>
            <person name="Helbert Y."/>
            <person name="Kane L.T."/>
            <person name="Ebling H."/>
            <person name="Zhang L."/>
            <person name="Liu B."/>
            <person name="Eaton Z."/>
            <person name="Mclaughlin S."/>
            <person name="Kingan S."/>
            <person name="Baybayan P."/>
            <person name="Concepcion G."/>
            <person name="Jordan M."/>
            <person name="Riva A."/>
            <person name="Barbazuk W."/>
            <person name="Harkins T."/>
        </authorList>
    </citation>
    <scope>NUCLEOTIDE SEQUENCE [LARGE SCALE GENOMIC DNA]</scope>
    <source>
        <strain evidence="12">cv. Jamaican Lion 4</strain>
        <strain evidence="11">Father</strain>
        <tissue evidence="11">Leaf</tissue>
    </source>
</reference>
<keyword evidence="5" id="KW-0539">Nucleus</keyword>
<gene>
    <name evidence="10" type="ORF">G4B88_009302</name>
    <name evidence="11" type="ORF">G4B88_027462</name>
</gene>
<dbReference type="PROSITE" id="PS51294">
    <property type="entry name" value="HTH_MYB"/>
    <property type="match status" value="1"/>
</dbReference>
<dbReference type="OMA" id="AQHYPYG"/>
<dbReference type="EMBL" id="JAATIQ010000189">
    <property type="protein sequence ID" value="KAF4372232.1"/>
    <property type="molecule type" value="Genomic_DNA"/>
</dbReference>
<dbReference type="PROSITE" id="PS50090">
    <property type="entry name" value="MYB_LIKE"/>
    <property type="match status" value="1"/>
</dbReference>
<dbReference type="Gene3D" id="1.10.10.60">
    <property type="entry name" value="Homeodomain-like"/>
    <property type="match status" value="2"/>
</dbReference>
<name>A0A7J6FU16_CANSA</name>
<protein>
    <submittedName>
        <fullName evidence="11">Uncharacterized protein</fullName>
    </submittedName>
</protein>
<evidence type="ECO:0000256" key="3">
    <source>
        <dbReference type="ARBA" id="ARBA00023125"/>
    </source>
</evidence>
<feature type="compositionally biased region" description="Basic and acidic residues" evidence="6">
    <location>
        <begin position="124"/>
        <end position="133"/>
    </location>
</feature>